<feature type="transmembrane region" description="Helical" evidence="5">
    <location>
        <begin position="182"/>
        <end position="202"/>
    </location>
</feature>
<dbReference type="Proteomes" id="UP000536179">
    <property type="component" value="Unassembled WGS sequence"/>
</dbReference>
<dbReference type="InterPro" id="IPR051533">
    <property type="entry name" value="WaaL-like"/>
</dbReference>
<evidence type="ECO:0000256" key="5">
    <source>
        <dbReference type="SAM" id="Phobius"/>
    </source>
</evidence>
<feature type="transmembrane region" description="Helical" evidence="5">
    <location>
        <begin position="49"/>
        <end position="69"/>
    </location>
</feature>
<dbReference type="RefSeq" id="WP_184305350.1">
    <property type="nucleotide sequence ID" value="NZ_JACHXU010000008.1"/>
</dbReference>
<feature type="transmembrane region" description="Helical" evidence="5">
    <location>
        <begin position="365"/>
        <end position="387"/>
    </location>
</feature>
<feature type="transmembrane region" description="Helical" evidence="5">
    <location>
        <begin position="399"/>
        <end position="418"/>
    </location>
</feature>
<name>A0A7W5DZB3_9BACT</name>
<evidence type="ECO:0000259" key="6">
    <source>
        <dbReference type="Pfam" id="PF04932"/>
    </source>
</evidence>
<accession>A0A7W5DZB3</accession>
<evidence type="ECO:0000256" key="3">
    <source>
        <dbReference type="ARBA" id="ARBA00022989"/>
    </source>
</evidence>
<feature type="transmembrane region" description="Helical" evidence="5">
    <location>
        <begin position="424"/>
        <end position="440"/>
    </location>
</feature>
<evidence type="ECO:0000256" key="2">
    <source>
        <dbReference type="ARBA" id="ARBA00022692"/>
    </source>
</evidence>
<sequence>MSSSDEQPRAAMPWIIGLVLIGAAALNPLDFITGASEYDRATSSKGIQTLLKLGLAGAATLIGVMGLLLSPRTRRLLNSVPGAALMALGFVFCCTSVFSAPEVRIISVASALIYVGYLLFITTALATVGAKRVTIYLVIGSTFYLLFTWSLFILVPEKGTFTEYTSATETVTRMGGTGHPNIIAKVAVATGLMGLALLTGRSSEPSPRGSKIEQLESKPDDDLLAITTCGPWWRLIWIGVITISAATTFATLSRTAILAGVAAAGVMLINRFYGRGGLAVAITSVASVSVIVLVISLWSGEGPFSQSAVGVVTKSGDVEELTSLTGRTVIWEEAIELIAERPFTGWGLDSAATVMSIEATGTHNLLLHVWFSAGLIACCLMVGLLGWSLLFGVTSSHEWIRGVMVFVLISGLVEDTILESFPTMLTLLWIVGLLAPNLVYRQAPKSITQTVAESSQPSN</sequence>
<feature type="transmembrane region" description="Helical" evidence="5">
    <location>
        <begin position="76"/>
        <end position="99"/>
    </location>
</feature>
<organism evidence="7 8">
    <name type="scientific">Aporhodopirellula rubra</name>
    <dbReference type="NCBI Taxonomy" id="980271"/>
    <lineage>
        <taxon>Bacteria</taxon>
        <taxon>Pseudomonadati</taxon>
        <taxon>Planctomycetota</taxon>
        <taxon>Planctomycetia</taxon>
        <taxon>Pirellulales</taxon>
        <taxon>Pirellulaceae</taxon>
        <taxon>Aporhodopirellula</taxon>
    </lineage>
</organism>
<evidence type="ECO:0000313" key="7">
    <source>
        <dbReference type="EMBL" id="MBB3206937.1"/>
    </source>
</evidence>
<dbReference type="AlphaFoldDB" id="A0A7W5DZB3"/>
<feature type="domain" description="O-antigen ligase-related" evidence="6">
    <location>
        <begin position="242"/>
        <end position="378"/>
    </location>
</feature>
<dbReference type="InterPro" id="IPR007016">
    <property type="entry name" value="O-antigen_ligase-rel_domated"/>
</dbReference>
<dbReference type="GO" id="GO:0016020">
    <property type="term" value="C:membrane"/>
    <property type="evidence" value="ECO:0007669"/>
    <property type="project" value="UniProtKB-SubCell"/>
</dbReference>
<evidence type="ECO:0000256" key="4">
    <source>
        <dbReference type="ARBA" id="ARBA00023136"/>
    </source>
</evidence>
<feature type="transmembrane region" description="Helical" evidence="5">
    <location>
        <begin position="12"/>
        <end position="29"/>
    </location>
</feature>
<feature type="transmembrane region" description="Helical" evidence="5">
    <location>
        <begin position="223"/>
        <end position="246"/>
    </location>
</feature>
<keyword evidence="8" id="KW-1185">Reference proteome</keyword>
<keyword evidence="3 5" id="KW-1133">Transmembrane helix</keyword>
<evidence type="ECO:0000313" key="8">
    <source>
        <dbReference type="Proteomes" id="UP000536179"/>
    </source>
</evidence>
<dbReference type="PANTHER" id="PTHR37422">
    <property type="entry name" value="TEICHURONIC ACID BIOSYNTHESIS PROTEIN TUAE"/>
    <property type="match status" value="1"/>
</dbReference>
<keyword evidence="4 5" id="KW-0472">Membrane</keyword>
<protein>
    <recommendedName>
        <fullName evidence="6">O-antigen ligase-related domain-containing protein</fullName>
    </recommendedName>
</protein>
<dbReference type="PANTHER" id="PTHR37422:SF13">
    <property type="entry name" value="LIPOPOLYSACCHARIDE BIOSYNTHESIS PROTEIN PA4999-RELATED"/>
    <property type="match status" value="1"/>
</dbReference>
<feature type="transmembrane region" description="Helical" evidence="5">
    <location>
        <begin position="276"/>
        <end position="298"/>
    </location>
</feature>
<dbReference type="EMBL" id="JACHXU010000008">
    <property type="protein sequence ID" value="MBB3206937.1"/>
    <property type="molecule type" value="Genomic_DNA"/>
</dbReference>
<comment type="caution">
    <text evidence="7">The sequence shown here is derived from an EMBL/GenBank/DDBJ whole genome shotgun (WGS) entry which is preliminary data.</text>
</comment>
<feature type="transmembrane region" description="Helical" evidence="5">
    <location>
        <begin position="135"/>
        <end position="155"/>
    </location>
</feature>
<keyword evidence="2 5" id="KW-0812">Transmembrane</keyword>
<gene>
    <name evidence="7" type="ORF">FHS27_002751</name>
</gene>
<dbReference type="Pfam" id="PF04932">
    <property type="entry name" value="Wzy_C"/>
    <property type="match status" value="1"/>
</dbReference>
<evidence type="ECO:0000256" key="1">
    <source>
        <dbReference type="ARBA" id="ARBA00004141"/>
    </source>
</evidence>
<proteinExistence type="predicted"/>
<feature type="transmembrane region" description="Helical" evidence="5">
    <location>
        <begin position="105"/>
        <end position="128"/>
    </location>
</feature>
<reference evidence="7 8" key="1">
    <citation type="submission" date="2020-08" db="EMBL/GenBank/DDBJ databases">
        <title>Genomic Encyclopedia of Type Strains, Phase III (KMG-III): the genomes of soil and plant-associated and newly described type strains.</title>
        <authorList>
            <person name="Whitman W."/>
        </authorList>
    </citation>
    <scope>NUCLEOTIDE SEQUENCE [LARGE SCALE GENOMIC DNA]</scope>
    <source>
        <strain evidence="7 8">CECT 8075</strain>
    </source>
</reference>
<comment type="subcellular location">
    <subcellularLocation>
        <location evidence="1">Membrane</location>
        <topology evidence="1">Multi-pass membrane protein</topology>
    </subcellularLocation>
</comment>